<dbReference type="InterPro" id="IPR007720">
    <property type="entry name" value="PigQ/GPI1"/>
</dbReference>
<dbReference type="GO" id="GO:0016020">
    <property type="term" value="C:membrane"/>
    <property type="evidence" value="ECO:0007669"/>
    <property type="project" value="InterPro"/>
</dbReference>
<proteinExistence type="predicted"/>
<dbReference type="InParanoid" id="A0A1Z5KE11"/>
<gene>
    <name evidence="2" type="ORF">FisN_4Lu604</name>
</gene>
<dbReference type="GO" id="GO:0006506">
    <property type="term" value="P:GPI anchor biosynthetic process"/>
    <property type="evidence" value="ECO:0007669"/>
    <property type="project" value="InterPro"/>
</dbReference>
<dbReference type="OrthoDB" id="70250at2759"/>
<evidence type="ECO:0000256" key="1">
    <source>
        <dbReference type="SAM" id="Phobius"/>
    </source>
</evidence>
<accession>A0A1Z5KE11</accession>
<keyword evidence="1" id="KW-0472">Membrane</keyword>
<evidence type="ECO:0000313" key="2">
    <source>
        <dbReference type="EMBL" id="GAX24365.1"/>
    </source>
</evidence>
<comment type="caution">
    <text evidence="2">The sequence shown here is derived from an EMBL/GenBank/DDBJ whole genome shotgun (WGS) entry which is preliminary data.</text>
</comment>
<sequence length="118" mass="13753">MNYDSTQLLFGTILFTAALFLFTTVLVYEAVFFLLRLLVLVGVRLFLSLLFMIHRFRWGRVWLRLVKPNWFVVGGHLMDASHTKESRPSDNSDLTILVPELAPVFLVLQRHTLQKQTF</sequence>
<dbReference type="AlphaFoldDB" id="A0A1Z5KE11"/>
<keyword evidence="1" id="KW-1133">Transmembrane helix</keyword>
<name>A0A1Z5KE11_FISSO</name>
<evidence type="ECO:0000313" key="3">
    <source>
        <dbReference type="Proteomes" id="UP000198406"/>
    </source>
</evidence>
<dbReference type="Pfam" id="PF05024">
    <property type="entry name" value="Gpi1"/>
    <property type="match status" value="1"/>
</dbReference>
<dbReference type="EMBL" id="BDSP01000207">
    <property type="protein sequence ID" value="GAX24365.1"/>
    <property type="molecule type" value="Genomic_DNA"/>
</dbReference>
<reference evidence="2 3" key="1">
    <citation type="journal article" date="2015" name="Plant Cell">
        <title>Oil accumulation by the oleaginous diatom Fistulifera solaris as revealed by the genome and transcriptome.</title>
        <authorList>
            <person name="Tanaka T."/>
            <person name="Maeda Y."/>
            <person name="Veluchamy A."/>
            <person name="Tanaka M."/>
            <person name="Abida H."/>
            <person name="Marechal E."/>
            <person name="Bowler C."/>
            <person name="Muto M."/>
            <person name="Sunaga Y."/>
            <person name="Tanaka M."/>
            <person name="Yoshino T."/>
            <person name="Taniguchi T."/>
            <person name="Fukuda Y."/>
            <person name="Nemoto M."/>
            <person name="Matsumoto M."/>
            <person name="Wong P.S."/>
            <person name="Aburatani S."/>
            <person name="Fujibuchi W."/>
        </authorList>
    </citation>
    <scope>NUCLEOTIDE SEQUENCE [LARGE SCALE GENOMIC DNA]</scope>
    <source>
        <strain evidence="2 3">JPCC DA0580</strain>
    </source>
</reference>
<protein>
    <submittedName>
        <fullName evidence="2">Uncharacterized protein</fullName>
    </submittedName>
</protein>
<dbReference type="Proteomes" id="UP000198406">
    <property type="component" value="Unassembled WGS sequence"/>
</dbReference>
<feature type="transmembrane region" description="Helical" evidence="1">
    <location>
        <begin position="33"/>
        <end position="53"/>
    </location>
</feature>
<feature type="transmembrane region" description="Helical" evidence="1">
    <location>
        <begin position="7"/>
        <end position="27"/>
    </location>
</feature>
<keyword evidence="3" id="KW-1185">Reference proteome</keyword>
<organism evidence="2 3">
    <name type="scientific">Fistulifera solaris</name>
    <name type="common">Oleaginous diatom</name>
    <dbReference type="NCBI Taxonomy" id="1519565"/>
    <lineage>
        <taxon>Eukaryota</taxon>
        <taxon>Sar</taxon>
        <taxon>Stramenopiles</taxon>
        <taxon>Ochrophyta</taxon>
        <taxon>Bacillariophyta</taxon>
        <taxon>Bacillariophyceae</taxon>
        <taxon>Bacillariophycidae</taxon>
        <taxon>Naviculales</taxon>
        <taxon>Naviculaceae</taxon>
        <taxon>Fistulifera</taxon>
    </lineage>
</organism>
<keyword evidence="1" id="KW-0812">Transmembrane</keyword>